<sequence length="177" mass="21170">MQKEYSNVRTFTREDKHTIKRLWSEPRLRQCCEEVSAYQLSDSQRYFMQHIDRVTESNYIPSVQDISHITVNFNGIAEYLHHVDDLPLRIIDIRGLRTERRKWIHYFESIPVLVFILALSDYDQIEINDTNRIDLAKTLFKTYINNEWFRNCGILLLLNKKDILEENLGFPYCGLLP</sequence>
<dbReference type="GO" id="GO:0005737">
    <property type="term" value="C:cytoplasm"/>
    <property type="evidence" value="ECO:0007669"/>
    <property type="project" value="TreeGrafter"/>
</dbReference>
<dbReference type="PANTHER" id="PTHR10218">
    <property type="entry name" value="GTP-BINDING PROTEIN ALPHA SUBUNIT"/>
    <property type="match status" value="1"/>
</dbReference>
<dbReference type="SUPFAM" id="SSF52540">
    <property type="entry name" value="P-loop containing nucleoside triphosphate hydrolases"/>
    <property type="match status" value="1"/>
</dbReference>
<dbReference type="GO" id="GO:0031683">
    <property type="term" value="F:G-protein beta/gamma-subunit complex binding"/>
    <property type="evidence" value="ECO:0007669"/>
    <property type="project" value="InterPro"/>
</dbReference>
<dbReference type="GO" id="GO:0007188">
    <property type="term" value="P:adenylate cyclase-modulating G protein-coupled receptor signaling pathway"/>
    <property type="evidence" value="ECO:0007669"/>
    <property type="project" value="TreeGrafter"/>
</dbReference>
<feature type="binding site" evidence="6">
    <location>
        <begin position="159"/>
        <end position="162"/>
    </location>
    <ligand>
        <name>GTP</name>
        <dbReference type="ChEBI" id="CHEBI:37565"/>
    </ligand>
</feature>
<dbReference type="GO" id="GO:0060158">
    <property type="term" value="P:phospholipase C-activating dopamine receptor signaling pathway"/>
    <property type="evidence" value="ECO:0007669"/>
    <property type="project" value="TreeGrafter"/>
</dbReference>
<dbReference type="InterPro" id="IPR001019">
    <property type="entry name" value="Gprotein_alpha_su"/>
</dbReference>
<dbReference type="GO" id="GO:0005834">
    <property type="term" value="C:heterotrimeric G-protein complex"/>
    <property type="evidence" value="ECO:0007669"/>
    <property type="project" value="TreeGrafter"/>
</dbReference>
<comment type="caution">
    <text evidence="7">The sequence shown here is derived from an EMBL/GenBank/DDBJ whole genome shotgun (WGS) entry which is preliminary data.</text>
</comment>
<dbReference type="PRINTS" id="PR00318">
    <property type="entry name" value="GPROTEINA"/>
</dbReference>
<evidence type="ECO:0000313" key="7">
    <source>
        <dbReference type="EMBL" id="CAG2203383.1"/>
    </source>
</evidence>
<dbReference type="GO" id="GO:0005525">
    <property type="term" value="F:GTP binding"/>
    <property type="evidence" value="ECO:0007669"/>
    <property type="project" value="UniProtKB-KW"/>
</dbReference>
<evidence type="ECO:0000256" key="6">
    <source>
        <dbReference type="PIRSR" id="PIRSR601019-1"/>
    </source>
</evidence>
<dbReference type="Gene3D" id="3.40.50.300">
    <property type="entry name" value="P-loop containing nucleotide triphosphate hydrolases"/>
    <property type="match status" value="1"/>
</dbReference>
<keyword evidence="3 6" id="KW-0547">Nucleotide-binding</keyword>
<evidence type="ECO:0000256" key="1">
    <source>
        <dbReference type="ARBA" id="ARBA00011356"/>
    </source>
</evidence>
<evidence type="ECO:0000256" key="4">
    <source>
        <dbReference type="ARBA" id="ARBA00023134"/>
    </source>
</evidence>
<feature type="binding site" evidence="6">
    <location>
        <begin position="42"/>
        <end position="43"/>
    </location>
    <ligand>
        <name>GTP</name>
        <dbReference type="ChEBI" id="CHEBI:37565"/>
    </ligand>
</feature>
<dbReference type="GO" id="GO:0003924">
    <property type="term" value="F:GTPase activity"/>
    <property type="evidence" value="ECO:0007669"/>
    <property type="project" value="InterPro"/>
</dbReference>
<dbReference type="OrthoDB" id="5817230at2759"/>
<dbReference type="PROSITE" id="PS51882">
    <property type="entry name" value="G_ALPHA"/>
    <property type="match status" value="1"/>
</dbReference>
<proteinExistence type="predicted"/>
<name>A0A8S3R9D8_MYTED</name>
<dbReference type="Proteomes" id="UP000683360">
    <property type="component" value="Unassembled WGS sequence"/>
</dbReference>
<dbReference type="GO" id="GO:0046872">
    <property type="term" value="F:metal ion binding"/>
    <property type="evidence" value="ECO:0007669"/>
    <property type="project" value="UniProtKB-KW"/>
</dbReference>
<organism evidence="7 8">
    <name type="scientific">Mytilus edulis</name>
    <name type="common">Blue mussel</name>
    <dbReference type="NCBI Taxonomy" id="6550"/>
    <lineage>
        <taxon>Eukaryota</taxon>
        <taxon>Metazoa</taxon>
        <taxon>Spiralia</taxon>
        <taxon>Lophotrochozoa</taxon>
        <taxon>Mollusca</taxon>
        <taxon>Bivalvia</taxon>
        <taxon>Autobranchia</taxon>
        <taxon>Pteriomorphia</taxon>
        <taxon>Mytilida</taxon>
        <taxon>Mytiloidea</taxon>
        <taxon>Mytilidae</taxon>
        <taxon>Mytilinae</taxon>
        <taxon>Mytilus</taxon>
    </lineage>
</organism>
<keyword evidence="4 6" id="KW-0342">GTP-binding</keyword>
<dbReference type="AlphaFoldDB" id="A0A8S3R9D8"/>
<dbReference type="SMART" id="SM00275">
    <property type="entry name" value="G_alpha"/>
    <property type="match status" value="1"/>
</dbReference>
<dbReference type="InterPro" id="IPR011025">
    <property type="entry name" value="GproteinA_insert"/>
</dbReference>
<keyword evidence="5" id="KW-0807">Transducer</keyword>
<evidence type="ECO:0000256" key="3">
    <source>
        <dbReference type="ARBA" id="ARBA00022741"/>
    </source>
</evidence>
<keyword evidence="2" id="KW-0479">Metal-binding</keyword>
<comment type="subunit">
    <text evidence="1">G proteins are composed of 3 units; alpha, beta and gamma. The alpha chain contains the guanine nucleotide binding site.</text>
</comment>
<accession>A0A8S3R9D8</accession>
<dbReference type="SUPFAM" id="SSF47895">
    <property type="entry name" value="Transducin (alpha subunit), insertion domain"/>
    <property type="match status" value="1"/>
</dbReference>
<evidence type="ECO:0000313" key="8">
    <source>
        <dbReference type="Proteomes" id="UP000683360"/>
    </source>
</evidence>
<gene>
    <name evidence="7" type="ORF">MEDL_17928</name>
</gene>
<dbReference type="InterPro" id="IPR027417">
    <property type="entry name" value="P-loop_NTPase"/>
</dbReference>
<dbReference type="GO" id="GO:0001664">
    <property type="term" value="F:G protein-coupled receptor binding"/>
    <property type="evidence" value="ECO:0007669"/>
    <property type="project" value="TreeGrafter"/>
</dbReference>
<keyword evidence="8" id="KW-1185">Reference proteome</keyword>
<dbReference type="PANTHER" id="PTHR10218:SF217">
    <property type="entry name" value="GUANINE NUCLEOTIDE-BINDING PROTEIN SUBUNIT ALPHA-15"/>
    <property type="match status" value="1"/>
</dbReference>
<evidence type="ECO:0000256" key="2">
    <source>
        <dbReference type="ARBA" id="ARBA00022723"/>
    </source>
</evidence>
<dbReference type="Pfam" id="PF00503">
    <property type="entry name" value="G-alpha"/>
    <property type="match status" value="1"/>
</dbReference>
<protein>
    <submittedName>
        <fullName evidence="7">Uncharacterized protein</fullName>
    </submittedName>
</protein>
<reference evidence="7" key="1">
    <citation type="submission" date="2021-03" db="EMBL/GenBank/DDBJ databases">
        <authorList>
            <person name="Bekaert M."/>
        </authorList>
    </citation>
    <scope>NUCLEOTIDE SEQUENCE</scope>
</reference>
<evidence type="ECO:0000256" key="5">
    <source>
        <dbReference type="ARBA" id="ARBA00023224"/>
    </source>
</evidence>
<dbReference type="FunFam" id="3.40.50.300:FF:000692">
    <property type="entry name" value="Guanine nucleotide-binding protein subunit alpha"/>
    <property type="match status" value="1"/>
</dbReference>
<dbReference type="EMBL" id="CAJPWZ010000918">
    <property type="protein sequence ID" value="CAG2203383.1"/>
    <property type="molecule type" value="Genomic_DNA"/>
</dbReference>